<dbReference type="AlphaFoldDB" id="A0A9K3PDE9"/>
<reference evidence="9" key="1">
    <citation type="journal article" date="2021" name="Sci. Rep.">
        <title>Diploid genomic architecture of Nitzschia inconspicua, an elite biomass production diatom.</title>
        <authorList>
            <person name="Oliver A."/>
            <person name="Podell S."/>
            <person name="Pinowska A."/>
            <person name="Traller J.C."/>
            <person name="Smith S.R."/>
            <person name="McClure R."/>
            <person name="Beliaev A."/>
            <person name="Bohutskyi P."/>
            <person name="Hill E.A."/>
            <person name="Rabines A."/>
            <person name="Zheng H."/>
            <person name="Allen L.Z."/>
            <person name="Kuo A."/>
            <person name="Grigoriev I.V."/>
            <person name="Allen A.E."/>
            <person name="Hazlebeck D."/>
            <person name="Allen E.E."/>
        </authorList>
    </citation>
    <scope>NUCLEOTIDE SEQUENCE</scope>
    <source>
        <strain evidence="9">Hildebrandi</strain>
    </source>
</reference>
<dbReference type="InterPro" id="IPR018101">
    <property type="entry name" value="Transl_elong_Ts_CS"/>
</dbReference>
<dbReference type="NCBIfam" id="TIGR00116">
    <property type="entry name" value="tsf"/>
    <property type="match status" value="2"/>
</dbReference>
<keyword evidence="10" id="KW-1185">Reference proteome</keyword>
<name>A0A9K3PDE9_9STRA</name>
<feature type="region of interest" description="Disordered" evidence="6">
    <location>
        <begin position="185"/>
        <end position="246"/>
    </location>
</feature>
<dbReference type="PANTHER" id="PTHR11741">
    <property type="entry name" value="ELONGATION FACTOR TS"/>
    <property type="match status" value="1"/>
</dbReference>
<feature type="domain" description="Translation elongation factor EFTs/EF1B dimerisation" evidence="8">
    <location>
        <begin position="315"/>
        <end position="516"/>
    </location>
</feature>
<keyword evidence="3 4" id="KW-0648">Protein biosynthesis</keyword>
<dbReference type="Proteomes" id="UP000693970">
    <property type="component" value="Unassembled WGS sequence"/>
</dbReference>
<feature type="compositionally biased region" description="Low complexity" evidence="6">
    <location>
        <begin position="217"/>
        <end position="245"/>
    </location>
</feature>
<feature type="domain" description="Translation elongation factor EFTs/EF1B dimerisation" evidence="8">
    <location>
        <begin position="638"/>
        <end position="838"/>
    </location>
</feature>
<dbReference type="PANTHER" id="PTHR11741:SF0">
    <property type="entry name" value="ELONGATION FACTOR TS, MITOCHONDRIAL"/>
    <property type="match status" value="1"/>
</dbReference>
<dbReference type="FunFam" id="1.10.8.10:FF:000001">
    <property type="entry name" value="Elongation factor Ts"/>
    <property type="match status" value="2"/>
</dbReference>
<dbReference type="InterPro" id="IPR014039">
    <property type="entry name" value="Transl_elong_EFTs/EF1B_dimer"/>
</dbReference>
<evidence type="ECO:0000256" key="3">
    <source>
        <dbReference type="ARBA" id="ARBA00022917"/>
    </source>
</evidence>
<dbReference type="InterPro" id="IPR001816">
    <property type="entry name" value="Transl_elong_EFTs/EF1B"/>
</dbReference>
<evidence type="ECO:0000259" key="8">
    <source>
        <dbReference type="Pfam" id="PF00889"/>
    </source>
</evidence>
<evidence type="ECO:0000256" key="4">
    <source>
        <dbReference type="HAMAP-Rule" id="MF_03135"/>
    </source>
</evidence>
<feature type="region of interest" description="Disordered" evidence="6">
    <location>
        <begin position="530"/>
        <end position="574"/>
    </location>
</feature>
<accession>A0A9K3PDE9</accession>
<comment type="caution">
    <text evidence="9">The sequence shown here is derived from an EMBL/GenBank/DDBJ whole genome shotgun (WGS) entry which is preliminary data.</text>
</comment>
<dbReference type="Pfam" id="PF00889">
    <property type="entry name" value="EF_TS"/>
    <property type="match status" value="2"/>
</dbReference>
<proteinExistence type="inferred from homology"/>
<organism evidence="9 10">
    <name type="scientific">Nitzschia inconspicua</name>
    <dbReference type="NCBI Taxonomy" id="303405"/>
    <lineage>
        <taxon>Eukaryota</taxon>
        <taxon>Sar</taxon>
        <taxon>Stramenopiles</taxon>
        <taxon>Ochrophyta</taxon>
        <taxon>Bacillariophyta</taxon>
        <taxon>Bacillariophyceae</taxon>
        <taxon>Bacillariophycidae</taxon>
        <taxon>Bacillariales</taxon>
        <taxon>Bacillariaceae</taxon>
        <taxon>Nitzschia</taxon>
    </lineage>
</organism>
<dbReference type="FunFam" id="1.10.286.20:FF:000001">
    <property type="entry name" value="Elongation factor Ts"/>
    <property type="match status" value="2"/>
</dbReference>
<evidence type="ECO:0000256" key="7">
    <source>
        <dbReference type="SAM" id="SignalP"/>
    </source>
</evidence>
<feature type="compositionally biased region" description="Low complexity" evidence="6">
    <location>
        <begin position="200"/>
        <end position="209"/>
    </location>
</feature>
<comment type="similarity">
    <text evidence="1 4 5">Belongs to the EF-Ts family.</text>
</comment>
<evidence type="ECO:0000313" key="10">
    <source>
        <dbReference type="Proteomes" id="UP000693970"/>
    </source>
</evidence>
<dbReference type="OrthoDB" id="277235at2759"/>
<evidence type="ECO:0000256" key="5">
    <source>
        <dbReference type="RuleBase" id="RU000642"/>
    </source>
</evidence>
<reference evidence="9" key="2">
    <citation type="submission" date="2021-04" db="EMBL/GenBank/DDBJ databases">
        <authorList>
            <person name="Podell S."/>
        </authorList>
    </citation>
    <scope>NUCLEOTIDE SEQUENCE</scope>
    <source>
        <strain evidence="9">Hildebrandi</strain>
    </source>
</reference>
<keyword evidence="2 4" id="KW-0251">Elongation factor</keyword>
<evidence type="ECO:0000256" key="2">
    <source>
        <dbReference type="ARBA" id="ARBA00022768"/>
    </source>
</evidence>
<dbReference type="PROSITE" id="PS01127">
    <property type="entry name" value="EF_TS_2"/>
    <property type="match status" value="1"/>
</dbReference>
<feature type="signal peptide" evidence="7">
    <location>
        <begin position="1"/>
        <end position="21"/>
    </location>
</feature>
<protein>
    <recommendedName>
        <fullName evidence="4">Elongation factor Ts, mitochondrial</fullName>
        <shortName evidence="4">EF-Ts</shortName>
        <shortName evidence="4">EF-TsMt</shortName>
    </recommendedName>
</protein>
<gene>
    <name evidence="9" type="ORF">IV203_007659</name>
</gene>
<dbReference type="CDD" id="cd14275">
    <property type="entry name" value="UBA_EF-Ts"/>
    <property type="match status" value="2"/>
</dbReference>
<comment type="subcellular location">
    <subcellularLocation>
        <location evidence="4">Mitochondrion</location>
    </subcellularLocation>
</comment>
<feature type="compositionally biased region" description="Basic and acidic residues" evidence="6">
    <location>
        <begin position="549"/>
        <end position="558"/>
    </location>
</feature>
<dbReference type="GO" id="GO:0003746">
    <property type="term" value="F:translation elongation factor activity"/>
    <property type="evidence" value="ECO:0007669"/>
    <property type="project" value="UniProtKB-UniRule"/>
</dbReference>
<evidence type="ECO:0000313" key="9">
    <source>
        <dbReference type="EMBL" id="KAG7342566.1"/>
    </source>
</evidence>
<feature type="chain" id="PRO_5039904673" description="Elongation factor Ts, mitochondrial" evidence="7">
    <location>
        <begin position="22"/>
        <end position="863"/>
    </location>
</feature>
<evidence type="ECO:0000256" key="6">
    <source>
        <dbReference type="SAM" id="MobiDB-lite"/>
    </source>
</evidence>
<dbReference type="EMBL" id="JAGRRH010000025">
    <property type="protein sequence ID" value="KAG7342566.1"/>
    <property type="molecule type" value="Genomic_DNA"/>
</dbReference>
<sequence>MRLVSTVALAVFLATSTTTEAFGPAQPLHATSAYGTGGSVITNNNNNNNNHGMTMRIGTQDMKRKQRLNRILDANPTKETVQDVLLGAEMSTMIQKCSWKVRKNLIRKVQHQADRYELTVDPTFGVPPTQEEREAQSKVAGAERKAARAAEMQAAKEQVQAMKEARVQKRAESKAKTAAHLEKMKALKQSQTPPAKEEPTTTTTTTTTTPVQKESPPESVVAAEAVSEPAPAPAVEEPAAAPAASNAVTPKIIKELRDSTGAGMMDCKKALLETDGDMEAAAEYLRKKGLAKADKKASRVAAEGRIAFANENGKAVMVEVNCETDFVGKDSNFLEFAETVATSALSLSDDNVESLLSQVVNGETLETTRQALVAKIGENIQVRRMASRGGSTNTVVGGYVHMNSIGVLVELEGGDEQLCTDIAMHITAMNPPYAVPEDVPSEVLEKEKQILSAQALESGKPAEIVEKMVEGRIRKYLEEICLVSQAYVKDGDKTVGKLLEEKGAKMVGFTRIAVGEGIEKKEDDFAAEVAKMAGKPPPAPEAASPSPEVSKEEPKDEATPEPAKPSGGGAVTPKTIKALRDATGAGMMDAKKALLESNGDPDLAAEYLRKKGLATADKKAARVAAEGKIAIANSGNKAVMVEVNCETDFVAKDDSFLGFCDKVASAAVDVAGDSVTDLMNVEADGETLEATRQAMVAKIGENIQVRRMASRGGDGSTVGAYVHMNRLGVIVELEGGTKDLCIDIAMHIAAMNPPYATSDDVPAEVLEKEKEILTDQALQSGKPPEIVEKMVEGRIRKYLEEICLVSQAYVKDSDRTVGKLLEDNGAKIIGFTRLAVGEGIEKKADDFAAEVAKMAGTKEPAAV</sequence>
<comment type="function">
    <text evidence="4 5">Associates with the EF-Tu.GDP complex and induces the exchange of GDP to GTP. It remains bound to the aminoacyl-tRNA.EF-Tu.GTP complex up to the GTP hydrolysis stage on the ribosome.</text>
</comment>
<dbReference type="HAMAP" id="MF_00050">
    <property type="entry name" value="EF_Ts"/>
    <property type="match status" value="2"/>
</dbReference>
<dbReference type="PROSITE" id="PS01126">
    <property type="entry name" value="EF_TS_1"/>
    <property type="match status" value="2"/>
</dbReference>
<evidence type="ECO:0000256" key="1">
    <source>
        <dbReference type="ARBA" id="ARBA00005532"/>
    </source>
</evidence>
<dbReference type="GO" id="GO:0005739">
    <property type="term" value="C:mitochondrion"/>
    <property type="evidence" value="ECO:0007669"/>
    <property type="project" value="UniProtKB-SubCell"/>
</dbReference>
<keyword evidence="7" id="KW-0732">Signal</keyword>
<keyword evidence="4" id="KW-0496">Mitochondrion</keyword>